<gene>
    <name evidence="1" type="primary">phnG</name>
    <name evidence="1" type="ORF">GTN30_02860</name>
</gene>
<dbReference type="Proteomes" id="UP000501122">
    <property type="component" value="Chromosome"/>
</dbReference>
<sequence>MNRRRWTELLIRYGNKEAIDFYHTFKDEVDLEVVSEPTDGVVMLKVRESAQQSLFYMGEVTVSETKMRVNGKLGLGIVHGNRELSEALAFIDGCYQAGVQMEALNDICVQLMHVEEVYIAQKTAEIMKTKVDFETMDV</sequence>
<dbReference type="AlphaFoldDB" id="A0AAE6WZB3"/>
<dbReference type="GO" id="GO:0019634">
    <property type="term" value="P:organic phosphonate metabolic process"/>
    <property type="evidence" value="ECO:0007669"/>
    <property type="project" value="InterPro"/>
</dbReference>
<dbReference type="NCBIfam" id="TIGR03293">
    <property type="entry name" value="PhnG_redo"/>
    <property type="match status" value="1"/>
</dbReference>
<dbReference type="Pfam" id="PF06754">
    <property type="entry name" value="PhnG"/>
    <property type="match status" value="1"/>
</dbReference>
<dbReference type="GO" id="GO:0016829">
    <property type="term" value="F:lyase activity"/>
    <property type="evidence" value="ECO:0007669"/>
    <property type="project" value="UniProtKB-KW"/>
</dbReference>
<proteinExistence type="predicted"/>
<organism evidence="1 2">
    <name type="scientific">Macrococcoides canis</name>
    <dbReference type="NCBI Taxonomy" id="1855823"/>
    <lineage>
        <taxon>Bacteria</taxon>
        <taxon>Bacillati</taxon>
        <taxon>Bacillota</taxon>
        <taxon>Bacilli</taxon>
        <taxon>Bacillales</taxon>
        <taxon>Staphylococcaceae</taxon>
        <taxon>Macrococcoides</taxon>
    </lineage>
</organism>
<protein>
    <submittedName>
        <fullName evidence="1">Phosphonate C-P lyase system protein PhnG</fullName>
    </submittedName>
</protein>
<dbReference type="GO" id="GO:0015716">
    <property type="term" value="P:organic phosphonate transport"/>
    <property type="evidence" value="ECO:0007669"/>
    <property type="project" value="InterPro"/>
</dbReference>
<dbReference type="InterPro" id="IPR009609">
    <property type="entry name" value="Phosphonate_metab_PhnG"/>
</dbReference>
<evidence type="ECO:0000313" key="1">
    <source>
        <dbReference type="EMBL" id="QIH77596.1"/>
    </source>
</evidence>
<dbReference type="EMBL" id="CP047363">
    <property type="protein sequence ID" value="QIH77596.1"/>
    <property type="molecule type" value="Genomic_DNA"/>
</dbReference>
<accession>A0AAE6WZB3</accession>
<reference evidence="1" key="1">
    <citation type="journal article" date="2020" name="Antimicrob. Agents Chemother.">
        <title>The novel macrolide resistance genes mef(D), msr(F) and msr(H) are present on resistance islands in Macrococcus canis, Macrococcus caseolyticus and Staphylococcus aureus.</title>
        <authorList>
            <person name="Schwendener S."/>
            <person name="Dona V."/>
            <person name="Perreten V."/>
        </authorList>
    </citation>
    <scope>NUCLEOTIDE SEQUENCE</scope>
    <source>
        <strain evidence="1">Epi0076A</strain>
    </source>
</reference>
<keyword evidence="1" id="KW-0456">Lyase</keyword>
<evidence type="ECO:0000313" key="2">
    <source>
        <dbReference type="Proteomes" id="UP000501122"/>
    </source>
</evidence>
<name>A0AAE6WZB3_9STAP</name>